<evidence type="ECO:0000313" key="3">
    <source>
        <dbReference type="EMBL" id="RKS91091.1"/>
    </source>
</evidence>
<reference evidence="2 4" key="1">
    <citation type="submission" date="2018-06" db="EMBL/GenBank/DDBJ databases">
        <title>Complete Genome Sequence of the Microcystin-Degrading Bacterium Sphingosinicella microcystinivorans Strain B-9.</title>
        <authorList>
            <person name="Jin H."/>
            <person name="Nishizawa T."/>
            <person name="Guo Y."/>
            <person name="Nishizawa A."/>
            <person name="Park H."/>
            <person name="Kato H."/>
            <person name="Tsuji K."/>
            <person name="Harada K."/>
        </authorList>
    </citation>
    <scope>NUCLEOTIDE SEQUENCE [LARGE SCALE GENOMIC DNA]</scope>
    <source>
        <strain evidence="2 4">B9</strain>
    </source>
</reference>
<dbReference type="Proteomes" id="UP000276029">
    <property type="component" value="Unassembled WGS sequence"/>
</dbReference>
<evidence type="ECO:0000313" key="5">
    <source>
        <dbReference type="Proteomes" id="UP000276029"/>
    </source>
</evidence>
<dbReference type="Gene3D" id="3.40.50.12500">
    <property type="match status" value="1"/>
</dbReference>
<proteinExistence type="inferred from homology"/>
<accession>A0AAD1D568</accession>
<keyword evidence="5" id="KW-1185">Reference proteome</keyword>
<protein>
    <recommendedName>
        <fullName evidence="6">Aspartate/glutamate racemase family protein</fullName>
    </recommendedName>
</protein>
<evidence type="ECO:0000256" key="1">
    <source>
        <dbReference type="ARBA" id="ARBA00038414"/>
    </source>
</evidence>
<organism evidence="2 4">
    <name type="scientific">Sphingosinicella microcystinivorans</name>
    <dbReference type="NCBI Taxonomy" id="335406"/>
    <lineage>
        <taxon>Bacteria</taxon>
        <taxon>Pseudomonadati</taxon>
        <taxon>Pseudomonadota</taxon>
        <taxon>Alphaproteobacteria</taxon>
        <taxon>Sphingomonadales</taxon>
        <taxon>Sphingosinicellaceae</taxon>
        <taxon>Sphingosinicella</taxon>
    </lineage>
</organism>
<dbReference type="InterPro" id="IPR053714">
    <property type="entry name" value="Iso_Racemase_Enz_sf"/>
</dbReference>
<dbReference type="GO" id="GO:0047661">
    <property type="term" value="F:amino-acid racemase activity"/>
    <property type="evidence" value="ECO:0007669"/>
    <property type="project" value="InterPro"/>
</dbReference>
<dbReference type="Proteomes" id="UP000275727">
    <property type="component" value="Chromosome"/>
</dbReference>
<dbReference type="RefSeq" id="WP_121047578.1">
    <property type="nucleotide sequence ID" value="NZ_AP018711.1"/>
</dbReference>
<dbReference type="KEGG" id="smic:SmB9_16700"/>
<name>A0AAD1D568_SPHMI</name>
<dbReference type="InterPro" id="IPR015942">
    <property type="entry name" value="Asp/Glu/hydantoin_racemase"/>
</dbReference>
<sequence>MPNSVAGGVTVAGYTVGILCLRSTHPLLPGNVQHVQSFDAPVLYHVIDLEDPWPMMRGEPQVADMLAEGVAALARQGVRAVAGACGSFGYYQKAVAATAPVPVFLSILTQLPFLLQAMPQSARIAVIPAVGESMNARIYEQCGIDDPSRLHIAPMRGRRVFDALLDDGTMRDVEALRRETVECAVAAAREPGVAAILIQCSELPPFAADIQAATGLPVFDMTTLIRWLALATNCQPYSGLIRRPLP</sequence>
<evidence type="ECO:0008006" key="6">
    <source>
        <dbReference type="Google" id="ProtNLM"/>
    </source>
</evidence>
<reference evidence="3 5" key="2">
    <citation type="submission" date="2018-10" db="EMBL/GenBank/DDBJ databases">
        <title>Genomic Encyclopedia of Type Strains, Phase IV (KMG-IV): sequencing the most valuable type-strain genomes for metagenomic binning, comparative biology and taxonomic classification.</title>
        <authorList>
            <person name="Goeker M."/>
        </authorList>
    </citation>
    <scope>NUCLEOTIDE SEQUENCE [LARGE SCALE GENOMIC DNA]</scope>
    <source>
        <strain evidence="3 5">DSM 19791</strain>
    </source>
</reference>
<dbReference type="AlphaFoldDB" id="A0AAD1D568"/>
<dbReference type="Pfam" id="PF01177">
    <property type="entry name" value="Asp_Glu_race"/>
    <property type="match status" value="1"/>
</dbReference>
<dbReference type="EMBL" id="AP018711">
    <property type="protein sequence ID" value="BBE34012.1"/>
    <property type="molecule type" value="Genomic_DNA"/>
</dbReference>
<gene>
    <name evidence="3" type="ORF">DFR51_0639</name>
    <name evidence="2" type="ORF">SmB9_16700</name>
</gene>
<evidence type="ECO:0000313" key="2">
    <source>
        <dbReference type="EMBL" id="BBE34012.1"/>
    </source>
</evidence>
<comment type="similarity">
    <text evidence="1">Belongs to the HyuE racemase family.</text>
</comment>
<evidence type="ECO:0000313" key="4">
    <source>
        <dbReference type="Proteomes" id="UP000275727"/>
    </source>
</evidence>
<dbReference type="EMBL" id="RBWX01000007">
    <property type="protein sequence ID" value="RKS91091.1"/>
    <property type="molecule type" value="Genomic_DNA"/>
</dbReference>